<evidence type="ECO:0000313" key="2">
    <source>
        <dbReference type="Proteomes" id="UP001154282"/>
    </source>
</evidence>
<reference evidence="1" key="1">
    <citation type="submission" date="2022-08" db="EMBL/GenBank/DDBJ databases">
        <authorList>
            <person name="Gutierrez-Valencia J."/>
        </authorList>
    </citation>
    <scope>NUCLEOTIDE SEQUENCE</scope>
</reference>
<gene>
    <name evidence="1" type="ORF">LITE_LOCUS29188</name>
</gene>
<name>A0AAV0MLG4_9ROSI</name>
<accession>A0AAV0MLG4</accession>
<dbReference type="AlphaFoldDB" id="A0AAV0MLG4"/>
<comment type="caution">
    <text evidence="1">The sequence shown here is derived from an EMBL/GenBank/DDBJ whole genome shotgun (WGS) entry which is preliminary data.</text>
</comment>
<protein>
    <submittedName>
        <fullName evidence="1">Uncharacterized protein</fullName>
    </submittedName>
</protein>
<sequence>MCTGLTVGRRMIRRLRTSSARRRISWC</sequence>
<keyword evidence="2" id="KW-1185">Reference proteome</keyword>
<proteinExistence type="predicted"/>
<evidence type="ECO:0000313" key="1">
    <source>
        <dbReference type="EMBL" id="CAI0446869.1"/>
    </source>
</evidence>
<dbReference type="EMBL" id="CAMGYJ010000007">
    <property type="protein sequence ID" value="CAI0446869.1"/>
    <property type="molecule type" value="Genomic_DNA"/>
</dbReference>
<dbReference type="Proteomes" id="UP001154282">
    <property type="component" value="Unassembled WGS sequence"/>
</dbReference>
<organism evidence="1 2">
    <name type="scientific">Linum tenue</name>
    <dbReference type="NCBI Taxonomy" id="586396"/>
    <lineage>
        <taxon>Eukaryota</taxon>
        <taxon>Viridiplantae</taxon>
        <taxon>Streptophyta</taxon>
        <taxon>Embryophyta</taxon>
        <taxon>Tracheophyta</taxon>
        <taxon>Spermatophyta</taxon>
        <taxon>Magnoliopsida</taxon>
        <taxon>eudicotyledons</taxon>
        <taxon>Gunneridae</taxon>
        <taxon>Pentapetalae</taxon>
        <taxon>rosids</taxon>
        <taxon>fabids</taxon>
        <taxon>Malpighiales</taxon>
        <taxon>Linaceae</taxon>
        <taxon>Linum</taxon>
    </lineage>
</organism>